<feature type="non-terminal residue" evidence="1">
    <location>
        <position position="234"/>
    </location>
</feature>
<sequence length="234" mass="26604">MNKKTAFRLLADDEAMFTGTNAEEQWPINADDAPHVVKNKKNRHLACILLQLETDLTLMKTFSQSDNENKQASILSEFKQVISDKIPEMRFALRNAIPDSKLYQIHHPSLGPHENEHRIESINRCWNILKYLRSCRQAKNIWTTRFSAAGIIQSYNVDASYIPSWLRPSQHTVENLGALKKTASVIEADALPNKEVSVIWKKDTSFDGKDELDEALRIAKGKGIPIPSTHQKLT</sequence>
<dbReference type="OrthoDB" id="3853075at2759"/>
<protein>
    <submittedName>
        <fullName evidence="1">Uncharacterized protein</fullName>
    </submittedName>
</protein>
<reference evidence="1 2" key="1">
    <citation type="submission" date="2018-05" db="EMBL/GenBank/DDBJ databases">
        <title>Draft genome sequence of Scytalidium lignicola DSM 105466, a ubiquitous saprotrophic fungus.</title>
        <authorList>
            <person name="Buettner E."/>
            <person name="Gebauer A.M."/>
            <person name="Hofrichter M."/>
            <person name="Liers C."/>
            <person name="Kellner H."/>
        </authorList>
    </citation>
    <scope>NUCLEOTIDE SEQUENCE [LARGE SCALE GENOMIC DNA]</scope>
    <source>
        <strain evidence="1 2">DSM 105466</strain>
    </source>
</reference>
<evidence type="ECO:0000313" key="1">
    <source>
        <dbReference type="EMBL" id="RFU33505.1"/>
    </source>
</evidence>
<name>A0A3E2HJM0_SCYLI</name>
<dbReference type="STRING" id="5539.A0A3E2HJM0"/>
<organism evidence="1 2">
    <name type="scientific">Scytalidium lignicola</name>
    <name type="common">Hyphomycete</name>
    <dbReference type="NCBI Taxonomy" id="5539"/>
    <lineage>
        <taxon>Eukaryota</taxon>
        <taxon>Fungi</taxon>
        <taxon>Dikarya</taxon>
        <taxon>Ascomycota</taxon>
        <taxon>Pezizomycotina</taxon>
        <taxon>Leotiomycetes</taxon>
        <taxon>Leotiomycetes incertae sedis</taxon>
        <taxon>Scytalidium</taxon>
    </lineage>
</organism>
<evidence type="ECO:0000313" key="2">
    <source>
        <dbReference type="Proteomes" id="UP000258309"/>
    </source>
</evidence>
<dbReference type="AlphaFoldDB" id="A0A3E2HJM0"/>
<dbReference type="EMBL" id="NCSJ02000034">
    <property type="protein sequence ID" value="RFU33505.1"/>
    <property type="molecule type" value="Genomic_DNA"/>
</dbReference>
<proteinExistence type="predicted"/>
<keyword evidence="2" id="KW-1185">Reference proteome</keyword>
<comment type="caution">
    <text evidence="1">The sequence shown here is derived from an EMBL/GenBank/DDBJ whole genome shotgun (WGS) entry which is preliminary data.</text>
</comment>
<dbReference type="Proteomes" id="UP000258309">
    <property type="component" value="Unassembled WGS sequence"/>
</dbReference>
<accession>A0A3E2HJM0</accession>
<gene>
    <name evidence="1" type="ORF">B7463_g2771</name>
</gene>
<feature type="non-terminal residue" evidence="1">
    <location>
        <position position="1"/>
    </location>
</feature>